<keyword evidence="3" id="KW-0963">Cytoplasm</keyword>
<dbReference type="InterPro" id="IPR004000">
    <property type="entry name" value="Actin"/>
</dbReference>
<comment type="similarity">
    <text evidence="2">Belongs to the actin family. ARP6 subfamily.</text>
</comment>
<dbReference type="Gene3D" id="2.30.36.70">
    <property type="entry name" value="Actin, Chain A, domain 2"/>
    <property type="match status" value="1"/>
</dbReference>
<organism evidence="4 5">
    <name type="scientific">Diploscapter pachys</name>
    <dbReference type="NCBI Taxonomy" id="2018661"/>
    <lineage>
        <taxon>Eukaryota</taxon>
        <taxon>Metazoa</taxon>
        <taxon>Ecdysozoa</taxon>
        <taxon>Nematoda</taxon>
        <taxon>Chromadorea</taxon>
        <taxon>Rhabditida</taxon>
        <taxon>Rhabditina</taxon>
        <taxon>Rhabditomorpha</taxon>
        <taxon>Rhabditoidea</taxon>
        <taxon>Rhabditidae</taxon>
        <taxon>Diploscapter</taxon>
    </lineage>
</organism>
<dbReference type="STRING" id="2018661.A0A2A2KQU8"/>
<dbReference type="OrthoDB" id="6220758at2759"/>
<accession>A0A2A2KQU8</accession>
<dbReference type="InterPro" id="IPR043129">
    <property type="entry name" value="ATPase_NBD"/>
</dbReference>
<dbReference type="Pfam" id="PF00022">
    <property type="entry name" value="Actin"/>
    <property type="match status" value="1"/>
</dbReference>
<keyword evidence="5" id="KW-1185">Reference proteome</keyword>
<dbReference type="PANTHER" id="PTHR11937">
    <property type="entry name" value="ACTIN"/>
    <property type="match status" value="1"/>
</dbReference>
<name>A0A2A2KQU8_9BILA</name>
<dbReference type="FunFam" id="3.90.640.10:FF:000014">
    <property type="entry name" value="Putative actin-related protein 6"/>
    <property type="match status" value="1"/>
</dbReference>
<dbReference type="GO" id="GO:0005737">
    <property type="term" value="C:cytoplasm"/>
    <property type="evidence" value="ECO:0007669"/>
    <property type="project" value="UniProtKB-SubCell"/>
</dbReference>
<reference evidence="4 5" key="1">
    <citation type="journal article" date="2017" name="Curr. Biol.">
        <title>Genome architecture and evolution of a unichromosomal asexual nematode.</title>
        <authorList>
            <person name="Fradin H."/>
            <person name="Zegar C."/>
            <person name="Gutwein M."/>
            <person name="Lucas J."/>
            <person name="Kovtun M."/>
            <person name="Corcoran D."/>
            <person name="Baugh L.R."/>
            <person name="Kiontke K."/>
            <person name="Gunsalus K."/>
            <person name="Fitch D.H."/>
            <person name="Piano F."/>
        </authorList>
    </citation>
    <scope>NUCLEOTIDE SEQUENCE [LARGE SCALE GENOMIC DNA]</scope>
    <source>
        <strain evidence="4">PF1309</strain>
    </source>
</reference>
<evidence type="ECO:0000313" key="4">
    <source>
        <dbReference type="EMBL" id="PAV76322.1"/>
    </source>
</evidence>
<sequence>MVQAPQNVLVLDNGGYSLKVGPTTSKSPSIIPNAIFKSKSDRKRVYVGSELKECSDRCGLFFVLPFERGYLVNWDVEQQIWQRAFKNCNPKETSIVLTDPNYLIPAIKDLSNEQLFEEFHFQAVHKSSASSLVARDSFQNGAYNCTLVVDVGYSGTLIAPFFETNLIAKGVLRINVGGKVLTNQLKEWISYRELNVMEETFVVNECKEDACFVSMDFNRDIEITMKRGSENTTKRSYVLPDFVASQRGHLAKPGEDLSGKQCLTMNIERFTLPEALFNPSDIGIDQMGVVDGVLESLNRCPENLRPRLAENIVVVGGSSKFPGFLERFQRDLRSLLPTTWRFFVRNDVENPTTFAWNCGKNSFTNLEPNQFKELFMTKQEWDETGYSGEIKKFYKTI</sequence>
<comment type="subcellular location">
    <subcellularLocation>
        <location evidence="1">Cytoplasm</location>
    </subcellularLocation>
</comment>
<dbReference type="Gene3D" id="3.30.420.40">
    <property type="match status" value="2"/>
</dbReference>
<dbReference type="GO" id="GO:0005634">
    <property type="term" value="C:nucleus"/>
    <property type="evidence" value="ECO:0007669"/>
    <property type="project" value="UniProtKB-ARBA"/>
</dbReference>
<dbReference type="SUPFAM" id="SSF53067">
    <property type="entry name" value="Actin-like ATPase domain"/>
    <property type="match status" value="2"/>
</dbReference>
<gene>
    <name evidence="4" type="ORF">WR25_16962</name>
</gene>
<dbReference type="Gene3D" id="3.90.640.10">
    <property type="entry name" value="Actin, Chain A, domain 4"/>
    <property type="match status" value="1"/>
</dbReference>
<dbReference type="Proteomes" id="UP000218231">
    <property type="component" value="Unassembled WGS sequence"/>
</dbReference>
<evidence type="ECO:0000256" key="3">
    <source>
        <dbReference type="ARBA" id="ARBA00022490"/>
    </source>
</evidence>
<comment type="caution">
    <text evidence="4">The sequence shown here is derived from an EMBL/GenBank/DDBJ whole genome shotgun (WGS) entry which is preliminary data.</text>
</comment>
<dbReference type="SMART" id="SM00268">
    <property type="entry name" value="ACTIN"/>
    <property type="match status" value="1"/>
</dbReference>
<dbReference type="AlphaFoldDB" id="A0A2A2KQU8"/>
<evidence type="ECO:0000313" key="5">
    <source>
        <dbReference type="Proteomes" id="UP000218231"/>
    </source>
</evidence>
<dbReference type="CDD" id="cd10210">
    <property type="entry name" value="ASKHA_NBD_Arp6"/>
    <property type="match status" value="1"/>
</dbReference>
<protein>
    <recommendedName>
        <fullName evidence="6">Actin-related protein 6</fullName>
    </recommendedName>
</protein>
<evidence type="ECO:0008006" key="6">
    <source>
        <dbReference type="Google" id="ProtNLM"/>
    </source>
</evidence>
<proteinExistence type="inferred from homology"/>
<evidence type="ECO:0000256" key="1">
    <source>
        <dbReference type="ARBA" id="ARBA00004496"/>
    </source>
</evidence>
<dbReference type="EMBL" id="LIAE01007912">
    <property type="protein sequence ID" value="PAV76322.1"/>
    <property type="molecule type" value="Genomic_DNA"/>
</dbReference>
<evidence type="ECO:0000256" key="2">
    <source>
        <dbReference type="ARBA" id="ARBA00005665"/>
    </source>
</evidence>